<dbReference type="InterPro" id="IPR029063">
    <property type="entry name" value="SAM-dependent_MTases_sf"/>
</dbReference>
<dbReference type="RefSeq" id="WP_188668598.1">
    <property type="nucleotide sequence ID" value="NZ_BMJI01000016.1"/>
</dbReference>
<dbReference type="Pfam" id="PF13649">
    <property type="entry name" value="Methyltransf_25"/>
    <property type="match status" value="1"/>
</dbReference>
<reference evidence="6" key="1">
    <citation type="journal article" date="2019" name="Int. J. Syst. Evol. Microbiol.">
        <title>The Global Catalogue of Microorganisms (GCM) 10K type strain sequencing project: providing services to taxonomists for standard genome sequencing and annotation.</title>
        <authorList>
            <consortium name="The Broad Institute Genomics Platform"/>
            <consortium name="The Broad Institute Genome Sequencing Center for Infectious Disease"/>
            <person name="Wu L."/>
            <person name="Ma J."/>
        </authorList>
    </citation>
    <scope>NUCLEOTIDE SEQUENCE [LARGE SCALE GENOMIC DNA]</scope>
    <source>
        <strain evidence="6">CGMCC 1.15480</strain>
    </source>
</reference>
<protein>
    <submittedName>
        <fullName evidence="5">Methyltransferase</fullName>
    </submittedName>
</protein>
<gene>
    <name evidence="5" type="ORF">GCM10011512_23370</name>
</gene>
<dbReference type="InterPro" id="IPR041698">
    <property type="entry name" value="Methyltransf_25"/>
</dbReference>
<keyword evidence="1 5" id="KW-0489">Methyltransferase</keyword>
<dbReference type="CDD" id="cd02440">
    <property type="entry name" value="AdoMet_MTases"/>
    <property type="match status" value="1"/>
</dbReference>
<feature type="domain" description="Methyltransferase" evidence="4">
    <location>
        <begin position="71"/>
        <end position="162"/>
    </location>
</feature>
<dbReference type="Gene3D" id="3.40.50.150">
    <property type="entry name" value="Vaccinia Virus protein VP39"/>
    <property type="match status" value="1"/>
</dbReference>
<keyword evidence="3" id="KW-0949">S-adenosyl-L-methionine</keyword>
<dbReference type="GO" id="GO:0032259">
    <property type="term" value="P:methylation"/>
    <property type="evidence" value="ECO:0007669"/>
    <property type="project" value="UniProtKB-KW"/>
</dbReference>
<proteinExistence type="predicted"/>
<dbReference type="GO" id="GO:0008168">
    <property type="term" value="F:methyltransferase activity"/>
    <property type="evidence" value="ECO:0007669"/>
    <property type="project" value="UniProtKB-KW"/>
</dbReference>
<dbReference type="EMBL" id="BMJI01000016">
    <property type="protein sequence ID" value="GGC95663.1"/>
    <property type="molecule type" value="Genomic_DNA"/>
</dbReference>
<evidence type="ECO:0000313" key="6">
    <source>
        <dbReference type="Proteomes" id="UP000597761"/>
    </source>
</evidence>
<name>A0ABQ1PEN6_9MICC</name>
<evidence type="ECO:0000259" key="4">
    <source>
        <dbReference type="Pfam" id="PF13649"/>
    </source>
</evidence>
<keyword evidence="6" id="KW-1185">Reference proteome</keyword>
<dbReference type="PANTHER" id="PTHR43464:SF19">
    <property type="entry name" value="UBIQUINONE BIOSYNTHESIS O-METHYLTRANSFERASE, MITOCHONDRIAL"/>
    <property type="match status" value="1"/>
</dbReference>
<evidence type="ECO:0000313" key="5">
    <source>
        <dbReference type="EMBL" id="GGC95663.1"/>
    </source>
</evidence>
<dbReference type="Proteomes" id="UP000597761">
    <property type="component" value="Unassembled WGS sequence"/>
</dbReference>
<evidence type="ECO:0000256" key="1">
    <source>
        <dbReference type="ARBA" id="ARBA00022603"/>
    </source>
</evidence>
<comment type="caution">
    <text evidence="5">The sequence shown here is derived from an EMBL/GenBank/DDBJ whole genome shotgun (WGS) entry which is preliminary data.</text>
</comment>
<accession>A0ABQ1PEN6</accession>
<evidence type="ECO:0000256" key="3">
    <source>
        <dbReference type="ARBA" id="ARBA00022691"/>
    </source>
</evidence>
<keyword evidence="2" id="KW-0808">Transferase</keyword>
<dbReference type="PANTHER" id="PTHR43464">
    <property type="entry name" value="METHYLTRANSFERASE"/>
    <property type="match status" value="1"/>
</dbReference>
<evidence type="ECO:0000256" key="2">
    <source>
        <dbReference type="ARBA" id="ARBA00022679"/>
    </source>
</evidence>
<sequence>MRLPDRLRLIARVARLRPRASRNRDGAWTRFWAGIADGELTEPVLWEGRVDAEAQEHLERVAPWVGPGPAVLDVGCGTGWLTAALARTHAPTIGVDVAPDAIALARRTHPGVARFETADLTDPATAAALHAELGDCHVVVRGVLHVLAATQQRALVAAIRILLGGSGRLYLAETNVGGGPLDYLTAAGAGAGGIPGPLAQAIRTLPRPGHVGPAERAALFPAPDWDLLADGPARLGLAGGSEVDAYWAVLQPRR</sequence>
<organism evidence="5 6">
    <name type="scientific">Tersicoccus solisilvae</name>
    <dbReference type="NCBI Taxonomy" id="1882339"/>
    <lineage>
        <taxon>Bacteria</taxon>
        <taxon>Bacillati</taxon>
        <taxon>Actinomycetota</taxon>
        <taxon>Actinomycetes</taxon>
        <taxon>Micrococcales</taxon>
        <taxon>Micrococcaceae</taxon>
        <taxon>Tersicoccus</taxon>
    </lineage>
</organism>
<dbReference type="SUPFAM" id="SSF53335">
    <property type="entry name" value="S-adenosyl-L-methionine-dependent methyltransferases"/>
    <property type="match status" value="1"/>
</dbReference>